<dbReference type="GO" id="GO:0006338">
    <property type="term" value="P:chromatin remodeling"/>
    <property type="evidence" value="ECO:0007669"/>
    <property type="project" value="InterPro"/>
</dbReference>
<dbReference type="Pfam" id="PF10537">
    <property type="entry name" value="WAC_Acf1_DNA_bd"/>
    <property type="match status" value="1"/>
</dbReference>
<dbReference type="EnsemblMetazoa" id="XM_019911502.1">
    <property type="protein sequence ID" value="XP_019767061.1"/>
    <property type="gene ID" value="LOC109542318"/>
</dbReference>
<sequence>MPLLRNEVFEKHTESDVLRDEDEVFHCKITNEIFKSYHDFSERMFLCNSMVWTCSMTGKSGLTYVEAEESEKHAIECLKAFPNQLKVPILFLATLTQRNAFGAMAEDIFAYIKDRYFVGENIQACFTNNQWKDCHIISVIAPEEEKCKAEIVPNGNKTGKERHFVPSANLYKYEIEHLDADDNDISEIMIVDSTQLRRVHLNREKVKLFLKQNVEHDSRGVFVVKPALLEKYNIKNVMWETMFDGPLPTFHSVRCKDKEASKKHRQETMTKYLQKNGATGTGVEQGEKTAQLLKVMMQSKENYKLLKRQMLEEKAQRKQQNKENNNKLAVRLREWSKPKEDLELEDHVKLPVPTPVECNLPNSYFGDVLAILEFVHFFKKVLTPKDFFPEGLNLDIMERALLKMEVAGPLTDLVQMFLTAIFNCQEEESNSYNTRSEALKGVKADNHSIAPSLYQSSRSATLASKWANKYQGLPTYRLPLYSLTVSEVLRIHLLSSGARINDIGSKWRYAQRGGYTSEDDPGFQLRLREAHILKALSVYNVVQLAIGDKIKIITCLMNQLLTYADVRDIIDEQLDKERTIKVGLKSIRSEERKRQFEMATQRAKLKKEMAGNPEALKTSLQQLKEDVERKNVHDQKRGETLTKSLTSWQVMLGRDRAYRKYLKVEAVPGLFVNWEDELSGTCMDAPTAQYPELVNAQRSELMAHIDKMFSTPVIQDNPLKIETPASPEKVNVIAGINSALSGTDGASHADLLLCTANPANCPVHTKTATKHTWAFFHQYEQLRDLINALNKRGYREGELKETLKSDYNDLVRVINRTPVGSLNPKMEIKQETPDDDKPVRLNGSFKKKDRCVDANMGYPTEMSSDEVQENVLIENILEMEEKIKVGFLGTVKCKDRNKWRNCLQNKHYDEFEELIKNYSPTTKDLKVKEPDEERSRSSTPESANKEEYRDPGNYLTATIESTNLDGTPLIQSDATKKAIYCLANALSHVAHAIKGTFLKRPLGHNSRSTSKMKDSKDVLEHWMQSLLASTSFSQIFLHLGTLDSCVQWSKSALLARCRICRRKSDSENMLLCDSCNMGHHLYCLKPKLSAVPQGDWFCSQCQKEKEKEQKLLSPEPVEKRRRIFGQDDDEEDEDQASDVGSESMSENDDSVIQLALCKTCGSGGETVECEKCESHFHKECTEPPLRRLPRMPWTCFACSSRMKRNKGRDRSTDNGFHSDYEYMAGFTYSQRSCAVKASRKIHAFAKALRVKNSKSLSSEDDESSLEQVVNRRPFRRDDQRDDLPLHNAALQELLADVMKHESAWPFLRPVQQKEVPDYYEIITEPMDFATLKNKLNMGKYSTDSQLMRDVVLIFENCNTYNSRTDEVYQCGKQLLEYFAKKANEVGLVVPPELEFSEGENRKSKKRRTK</sequence>
<dbReference type="Pfam" id="PF15613">
    <property type="entry name" value="WSD"/>
    <property type="match status" value="1"/>
</dbReference>
<evidence type="ECO:0000259" key="20">
    <source>
        <dbReference type="PROSITE" id="PS51136"/>
    </source>
</evidence>
<dbReference type="PROSITE" id="PS01359">
    <property type="entry name" value="ZF_PHD_1"/>
    <property type="match status" value="2"/>
</dbReference>
<feature type="domain" description="DDT" evidence="19">
    <location>
        <begin position="362"/>
        <end position="427"/>
    </location>
</feature>
<evidence type="ECO:0000256" key="1">
    <source>
        <dbReference type="ARBA" id="ARBA00004123"/>
    </source>
</evidence>
<dbReference type="PROSITE" id="PS50014">
    <property type="entry name" value="BROMODOMAIN_2"/>
    <property type="match status" value="1"/>
</dbReference>
<dbReference type="GeneID" id="109542318"/>
<dbReference type="SUPFAM" id="SSF57903">
    <property type="entry name" value="FYVE/PHD zinc finger"/>
    <property type="match status" value="2"/>
</dbReference>
<dbReference type="InterPro" id="IPR036427">
    <property type="entry name" value="Bromodomain-like_sf"/>
</dbReference>
<evidence type="ECO:0000256" key="7">
    <source>
        <dbReference type="ARBA" id="ARBA00023054"/>
    </source>
</evidence>
<feature type="compositionally biased region" description="Basic and acidic residues" evidence="16">
    <location>
        <begin position="923"/>
        <end position="936"/>
    </location>
</feature>
<feature type="domain" description="WAC" evidence="20">
    <location>
        <begin position="22"/>
        <end position="129"/>
    </location>
</feature>
<evidence type="ECO:0000256" key="10">
    <source>
        <dbReference type="ARBA" id="ARBA00023242"/>
    </source>
</evidence>
<dbReference type="PROSITE" id="PS50016">
    <property type="entry name" value="ZF_PHD_2"/>
    <property type="match status" value="2"/>
</dbReference>
<dbReference type="GO" id="GO:0008270">
    <property type="term" value="F:zinc ion binding"/>
    <property type="evidence" value="ECO:0007669"/>
    <property type="project" value="UniProtKB-KW"/>
</dbReference>
<evidence type="ECO:0000256" key="6">
    <source>
        <dbReference type="ARBA" id="ARBA00023015"/>
    </source>
</evidence>
<accession>A0AAR5Q1T2</accession>
<dbReference type="InterPro" id="IPR013136">
    <property type="entry name" value="WSTF_Acf1_Cbp146"/>
</dbReference>
<dbReference type="SMART" id="SM00249">
    <property type="entry name" value="PHD"/>
    <property type="match status" value="2"/>
</dbReference>
<evidence type="ECO:0000313" key="21">
    <source>
        <dbReference type="EnsemblMetazoa" id="XP_019767061.1"/>
    </source>
</evidence>
<dbReference type="InterPro" id="IPR001965">
    <property type="entry name" value="Znf_PHD"/>
</dbReference>
<proteinExistence type="predicted"/>
<evidence type="ECO:0000256" key="9">
    <source>
        <dbReference type="ARBA" id="ARBA00023163"/>
    </source>
</evidence>
<dbReference type="InterPro" id="IPR028942">
    <property type="entry name" value="WHIM1_dom"/>
</dbReference>
<evidence type="ECO:0000256" key="3">
    <source>
        <dbReference type="ARBA" id="ARBA00022723"/>
    </source>
</evidence>
<feature type="domain" description="Bromo" evidence="17">
    <location>
        <begin position="1298"/>
        <end position="1368"/>
    </location>
</feature>
<evidence type="ECO:0000313" key="22">
    <source>
        <dbReference type="Proteomes" id="UP000019118"/>
    </source>
</evidence>
<evidence type="ECO:0000259" key="17">
    <source>
        <dbReference type="PROSITE" id="PS50014"/>
    </source>
</evidence>
<dbReference type="SMART" id="SM00571">
    <property type="entry name" value="DDT"/>
    <property type="match status" value="1"/>
</dbReference>
<protein>
    <recommendedName>
        <fullName evidence="11">Bromodomain adjacent to zinc finger domain protein 1A</fullName>
    </recommendedName>
</protein>
<dbReference type="Proteomes" id="UP000019118">
    <property type="component" value="Unassembled WGS sequence"/>
</dbReference>
<dbReference type="GO" id="GO:0045740">
    <property type="term" value="P:positive regulation of DNA replication"/>
    <property type="evidence" value="ECO:0007669"/>
    <property type="project" value="TreeGrafter"/>
</dbReference>
<dbReference type="PANTHER" id="PTHR46510:SF1">
    <property type="entry name" value="BROMODOMAIN ADJACENT TO ZINC FINGER DOMAIN PROTEIN 1A"/>
    <property type="match status" value="1"/>
</dbReference>
<feature type="coiled-coil region" evidence="15">
    <location>
        <begin position="296"/>
        <end position="328"/>
    </location>
</feature>
<dbReference type="InterPro" id="IPR019787">
    <property type="entry name" value="Znf_PHD-finger"/>
</dbReference>
<dbReference type="GO" id="GO:0031445">
    <property type="term" value="P:regulation of heterochromatin formation"/>
    <property type="evidence" value="ECO:0007669"/>
    <property type="project" value="TreeGrafter"/>
</dbReference>
<keyword evidence="4 13" id="KW-0863">Zinc-finger</keyword>
<evidence type="ECO:0000256" key="2">
    <source>
        <dbReference type="ARBA" id="ARBA00022553"/>
    </source>
</evidence>
<feature type="region of interest" description="Disordered" evidence="16">
    <location>
        <begin position="1109"/>
        <end position="1147"/>
    </location>
</feature>
<keyword evidence="3" id="KW-0479">Metal-binding</keyword>
<evidence type="ECO:0000256" key="13">
    <source>
        <dbReference type="PROSITE-ProRule" id="PRU00146"/>
    </source>
</evidence>
<keyword evidence="10 14" id="KW-0539">Nucleus</keyword>
<dbReference type="InterPro" id="IPR001487">
    <property type="entry name" value="Bromodomain"/>
</dbReference>
<dbReference type="InterPro" id="IPR011011">
    <property type="entry name" value="Znf_FYVE_PHD"/>
</dbReference>
<evidence type="ECO:0000256" key="11">
    <source>
        <dbReference type="ARBA" id="ARBA00068253"/>
    </source>
</evidence>
<keyword evidence="7 15" id="KW-0175">Coiled coil</keyword>
<dbReference type="FunFam" id="3.30.40.10:FF:000300">
    <property type="entry name" value="Bromodomain adjacent to zinc finger domain protein 1A"/>
    <property type="match status" value="1"/>
</dbReference>
<evidence type="ECO:0000256" key="15">
    <source>
        <dbReference type="SAM" id="Coils"/>
    </source>
</evidence>
<dbReference type="PRINTS" id="PR00503">
    <property type="entry name" value="BROMODOMAIN"/>
</dbReference>
<evidence type="ECO:0000259" key="18">
    <source>
        <dbReference type="PROSITE" id="PS50016"/>
    </source>
</evidence>
<evidence type="ECO:0000259" key="19">
    <source>
        <dbReference type="PROSITE" id="PS50827"/>
    </source>
</evidence>
<dbReference type="GO" id="GO:0006355">
    <property type="term" value="P:regulation of DNA-templated transcription"/>
    <property type="evidence" value="ECO:0007669"/>
    <property type="project" value="TreeGrafter"/>
</dbReference>
<dbReference type="SUPFAM" id="SSF47370">
    <property type="entry name" value="Bromodomain"/>
    <property type="match status" value="1"/>
</dbReference>
<feature type="domain" description="PHD-type" evidence="18">
    <location>
        <begin position="1154"/>
        <end position="1201"/>
    </location>
</feature>
<evidence type="ECO:0000256" key="12">
    <source>
        <dbReference type="PROSITE-ProRule" id="PRU00035"/>
    </source>
</evidence>
<dbReference type="PANTHER" id="PTHR46510">
    <property type="entry name" value="BROMODOMAIN ADJACENT TO ZINC FINGER DOMAIN PROTEIN 1A"/>
    <property type="match status" value="1"/>
</dbReference>
<evidence type="ECO:0000256" key="4">
    <source>
        <dbReference type="ARBA" id="ARBA00022771"/>
    </source>
</evidence>
<dbReference type="InterPro" id="IPR019786">
    <property type="entry name" value="Zinc_finger_PHD-type_CS"/>
</dbReference>
<feature type="region of interest" description="Disordered" evidence="16">
    <location>
        <begin position="922"/>
        <end position="952"/>
    </location>
</feature>
<reference evidence="22" key="1">
    <citation type="journal article" date="2013" name="Genome Biol.">
        <title>Draft genome of the mountain pine beetle, Dendroctonus ponderosae Hopkins, a major forest pest.</title>
        <authorList>
            <person name="Keeling C.I."/>
            <person name="Yuen M.M."/>
            <person name="Liao N.Y."/>
            <person name="Docking T.R."/>
            <person name="Chan S.K."/>
            <person name="Taylor G.A."/>
            <person name="Palmquist D.L."/>
            <person name="Jackman S.D."/>
            <person name="Nguyen A."/>
            <person name="Li M."/>
            <person name="Henderson H."/>
            <person name="Janes J.K."/>
            <person name="Zhao Y."/>
            <person name="Pandoh P."/>
            <person name="Moore R."/>
            <person name="Sperling F.A."/>
            <person name="Huber D.P."/>
            <person name="Birol I."/>
            <person name="Jones S.J."/>
            <person name="Bohlmann J."/>
        </authorList>
    </citation>
    <scope>NUCLEOTIDE SEQUENCE</scope>
</reference>
<dbReference type="SMART" id="SM00297">
    <property type="entry name" value="BROMO"/>
    <property type="match status" value="1"/>
</dbReference>
<feature type="compositionally biased region" description="Acidic residues" evidence="16">
    <location>
        <begin position="1126"/>
        <end position="1136"/>
    </location>
</feature>
<dbReference type="InterPro" id="IPR018501">
    <property type="entry name" value="DDT_dom"/>
</dbReference>
<feature type="domain" description="PHD-type" evidence="18">
    <location>
        <begin position="1054"/>
        <end position="1104"/>
    </location>
</feature>
<evidence type="ECO:0000256" key="14">
    <source>
        <dbReference type="PROSITE-ProRule" id="PRU00475"/>
    </source>
</evidence>
<dbReference type="KEGG" id="dpa:109542318"/>
<dbReference type="Gene3D" id="1.20.920.10">
    <property type="entry name" value="Bromodomain-like"/>
    <property type="match status" value="1"/>
</dbReference>
<dbReference type="PROSITE" id="PS51136">
    <property type="entry name" value="WAC"/>
    <property type="match status" value="1"/>
</dbReference>
<dbReference type="InterPro" id="IPR028941">
    <property type="entry name" value="WHIM2_dom"/>
</dbReference>
<dbReference type="Pfam" id="PF15612">
    <property type="entry name" value="WHIM1"/>
    <property type="match status" value="1"/>
</dbReference>
<keyword evidence="6" id="KW-0805">Transcription regulation</keyword>
<keyword evidence="5" id="KW-0862">Zinc</keyword>
<evidence type="ECO:0000256" key="5">
    <source>
        <dbReference type="ARBA" id="ARBA00022833"/>
    </source>
</evidence>
<dbReference type="GO" id="GO:0003677">
    <property type="term" value="F:DNA binding"/>
    <property type="evidence" value="ECO:0007669"/>
    <property type="project" value="TreeGrafter"/>
</dbReference>
<dbReference type="GO" id="GO:0008623">
    <property type="term" value="C:CHRAC"/>
    <property type="evidence" value="ECO:0007669"/>
    <property type="project" value="TreeGrafter"/>
</dbReference>
<reference evidence="21" key="2">
    <citation type="submission" date="2024-08" db="UniProtKB">
        <authorList>
            <consortium name="EnsemblMetazoa"/>
        </authorList>
    </citation>
    <scope>IDENTIFICATION</scope>
</reference>
<keyword evidence="22" id="KW-1185">Reference proteome</keyword>
<keyword evidence="8 12" id="KW-0103">Bromodomain</keyword>
<dbReference type="Pfam" id="PF00439">
    <property type="entry name" value="Bromodomain"/>
    <property type="match status" value="1"/>
</dbReference>
<dbReference type="Pfam" id="PF00628">
    <property type="entry name" value="PHD"/>
    <property type="match status" value="2"/>
</dbReference>
<evidence type="ECO:0000256" key="16">
    <source>
        <dbReference type="SAM" id="MobiDB-lite"/>
    </source>
</evidence>
<keyword evidence="9" id="KW-0804">Transcription</keyword>
<comment type="subcellular location">
    <subcellularLocation>
        <location evidence="1 14">Nucleus</location>
    </subcellularLocation>
</comment>
<keyword evidence="2" id="KW-0597">Phosphoprotein</keyword>
<dbReference type="PROSITE" id="PS50827">
    <property type="entry name" value="DDT"/>
    <property type="match status" value="1"/>
</dbReference>
<dbReference type="CTD" id="387569"/>
<organism evidence="21 22">
    <name type="scientific">Dendroctonus ponderosae</name>
    <name type="common">Mountain pine beetle</name>
    <dbReference type="NCBI Taxonomy" id="77166"/>
    <lineage>
        <taxon>Eukaryota</taxon>
        <taxon>Metazoa</taxon>
        <taxon>Ecdysozoa</taxon>
        <taxon>Arthropoda</taxon>
        <taxon>Hexapoda</taxon>
        <taxon>Insecta</taxon>
        <taxon>Pterygota</taxon>
        <taxon>Neoptera</taxon>
        <taxon>Endopterygota</taxon>
        <taxon>Coleoptera</taxon>
        <taxon>Polyphaga</taxon>
        <taxon>Cucujiformia</taxon>
        <taxon>Curculionidae</taxon>
        <taxon>Scolytinae</taxon>
        <taxon>Dendroctonus</taxon>
    </lineage>
</organism>
<dbReference type="Gene3D" id="3.30.40.10">
    <property type="entry name" value="Zinc/RING finger domain, C3HC4 (zinc finger)"/>
    <property type="match status" value="2"/>
</dbReference>
<dbReference type="InterPro" id="IPR013083">
    <property type="entry name" value="Znf_RING/FYVE/PHD"/>
</dbReference>
<dbReference type="InterPro" id="IPR047171">
    <property type="entry name" value="BAZ1A"/>
</dbReference>
<name>A0AAR5Q1T2_DENPD</name>
<dbReference type="GO" id="GO:0000228">
    <property type="term" value="C:nuclear chromosome"/>
    <property type="evidence" value="ECO:0007669"/>
    <property type="project" value="TreeGrafter"/>
</dbReference>
<evidence type="ECO:0000256" key="8">
    <source>
        <dbReference type="ARBA" id="ARBA00023117"/>
    </source>
</evidence>